<dbReference type="PROSITE" id="PS50878">
    <property type="entry name" value="RT_POL"/>
    <property type="match status" value="1"/>
</dbReference>
<dbReference type="InterPro" id="IPR043502">
    <property type="entry name" value="DNA/RNA_pol_sf"/>
</dbReference>
<dbReference type="Gene3D" id="3.10.10.10">
    <property type="entry name" value="HIV Type 1 Reverse Transcriptase, subunit A, domain 1"/>
    <property type="match status" value="1"/>
</dbReference>
<dbReference type="EMBL" id="BSXT01001099">
    <property type="protein sequence ID" value="GMF38610.1"/>
    <property type="molecule type" value="Genomic_DNA"/>
</dbReference>
<dbReference type="PANTHER" id="PTHR33064:SF37">
    <property type="entry name" value="RIBONUCLEASE H"/>
    <property type="match status" value="1"/>
</dbReference>
<dbReference type="PANTHER" id="PTHR33064">
    <property type="entry name" value="POL PROTEIN"/>
    <property type="match status" value="1"/>
</dbReference>
<comment type="caution">
    <text evidence="2">The sequence shown here is derived from an EMBL/GenBank/DDBJ whole genome shotgun (WGS) entry which is preliminary data.</text>
</comment>
<name>A0A9W7CRI5_9STRA</name>
<dbReference type="Proteomes" id="UP001165121">
    <property type="component" value="Unassembled WGS sequence"/>
</dbReference>
<evidence type="ECO:0000313" key="2">
    <source>
        <dbReference type="EMBL" id="GMF38610.1"/>
    </source>
</evidence>
<dbReference type="Pfam" id="PF17919">
    <property type="entry name" value="RT_RNaseH_2"/>
    <property type="match status" value="1"/>
</dbReference>
<dbReference type="InterPro" id="IPR051320">
    <property type="entry name" value="Viral_Replic_Matur_Polypro"/>
</dbReference>
<gene>
    <name evidence="2" type="ORF">Pfra01_001119300</name>
</gene>
<sequence>MGEMLPSAERWVTLNDKLDLPYCPDSGSDYTVIGRSHWEMLQEIDPSVQADALDVSIVNQTFGSLTVTARQKAKLHVRIHTAVGPVELTNAVDVLIMDVDDNEFIIGNNLLTSLGIDVGRQLEQLATRSDDETSGDPIDLEADEMPVQLDGSAPSGDSDIFAAVERLIDRAVDNGFPLEHVETLRTIVHAYDVWRLELRADPPVNVPPLEVHRKDGARPTKCKPRQYPPQIRKFLHDFNARLVELGLVYENPKSRWSSPVLSVKKSADVMDWRQTTDYRVINGQTEVMAAVMPIISLVLENARGMKHFGLFDFLKGFWQLPLAEFGQEIVSYMTDENIFTPRRVPQGSVDAAIHFQKTIEKCFASLLYEHLLIWIDDLLLYAADIEVSLQKLSELFSLLNEFGLKLSVQKFSLYQTEVKWCGRWVDQHGIRHDPGRIDTLRSLSYPTTAGKLQQFVCAINWMRDSIIDFSRQVAPLQHRLDEALANTKRTRRVAAGISIELNDEEKTAFDQVKEMLANAATLAFPDDNATTCLFTDASNIGWAAIVTQVDNYHAAEQQHRLI</sequence>
<dbReference type="SUPFAM" id="SSF56672">
    <property type="entry name" value="DNA/RNA polymerases"/>
    <property type="match status" value="1"/>
</dbReference>
<evidence type="ECO:0000313" key="3">
    <source>
        <dbReference type="Proteomes" id="UP001165121"/>
    </source>
</evidence>
<dbReference type="InterPro" id="IPR000477">
    <property type="entry name" value="RT_dom"/>
</dbReference>
<keyword evidence="3" id="KW-1185">Reference proteome</keyword>
<dbReference type="InterPro" id="IPR041577">
    <property type="entry name" value="RT_RNaseH_2"/>
</dbReference>
<dbReference type="Gene3D" id="3.30.70.270">
    <property type="match status" value="2"/>
</dbReference>
<accession>A0A9W7CRI5</accession>
<dbReference type="InterPro" id="IPR043128">
    <property type="entry name" value="Rev_trsase/Diguanyl_cyclase"/>
</dbReference>
<feature type="domain" description="Reverse transcriptase" evidence="1">
    <location>
        <begin position="244"/>
        <end position="425"/>
    </location>
</feature>
<proteinExistence type="predicted"/>
<organism evidence="2 3">
    <name type="scientific">Phytophthora fragariaefolia</name>
    <dbReference type="NCBI Taxonomy" id="1490495"/>
    <lineage>
        <taxon>Eukaryota</taxon>
        <taxon>Sar</taxon>
        <taxon>Stramenopiles</taxon>
        <taxon>Oomycota</taxon>
        <taxon>Peronosporomycetes</taxon>
        <taxon>Peronosporales</taxon>
        <taxon>Peronosporaceae</taxon>
        <taxon>Phytophthora</taxon>
    </lineage>
</organism>
<dbReference type="Pfam" id="PF00078">
    <property type="entry name" value="RVT_1"/>
    <property type="match status" value="1"/>
</dbReference>
<dbReference type="OrthoDB" id="122593at2759"/>
<reference evidence="2" key="1">
    <citation type="submission" date="2023-04" db="EMBL/GenBank/DDBJ databases">
        <title>Phytophthora fragariaefolia NBRC 109709.</title>
        <authorList>
            <person name="Ichikawa N."/>
            <person name="Sato H."/>
            <person name="Tonouchi N."/>
        </authorList>
    </citation>
    <scope>NUCLEOTIDE SEQUENCE</scope>
    <source>
        <strain evidence="2">NBRC 109709</strain>
    </source>
</reference>
<protein>
    <submittedName>
        <fullName evidence="2">Unnamed protein product</fullName>
    </submittedName>
</protein>
<evidence type="ECO:0000259" key="1">
    <source>
        <dbReference type="PROSITE" id="PS50878"/>
    </source>
</evidence>
<dbReference type="AlphaFoldDB" id="A0A9W7CRI5"/>